<protein>
    <recommendedName>
        <fullName evidence="2">GAG-pre-integrase domain-containing protein</fullName>
    </recommendedName>
</protein>
<sequence>MRGNSFPLNWNHLNQKALVTRHESYATWHKRYGHFNSNALKYLQANEMVRDMPKVECIDDGENGQVSRTAKAEDIGSSNASNEIQSEVEMEADLNDDQIVTESDSPILKIKSLADVYES</sequence>
<accession>A0ABQ8H1H2</accession>
<name>A0ABQ8H1H2_9ROSI</name>
<feature type="region of interest" description="Disordered" evidence="1">
    <location>
        <begin position="60"/>
        <end position="98"/>
    </location>
</feature>
<gene>
    <name evidence="3" type="ORF">JRO89_XS15G0098000</name>
</gene>
<keyword evidence="4" id="KW-1185">Reference proteome</keyword>
<evidence type="ECO:0000313" key="4">
    <source>
        <dbReference type="Proteomes" id="UP000827721"/>
    </source>
</evidence>
<reference evidence="3 4" key="1">
    <citation type="submission" date="2021-02" db="EMBL/GenBank/DDBJ databases">
        <title>Plant Genome Project.</title>
        <authorList>
            <person name="Zhang R.-G."/>
        </authorList>
    </citation>
    <scope>NUCLEOTIDE SEQUENCE [LARGE SCALE GENOMIC DNA]</scope>
    <source>
        <tissue evidence="3">Leaves</tissue>
    </source>
</reference>
<evidence type="ECO:0000259" key="2">
    <source>
        <dbReference type="Pfam" id="PF13976"/>
    </source>
</evidence>
<evidence type="ECO:0000256" key="1">
    <source>
        <dbReference type="SAM" id="MobiDB-lite"/>
    </source>
</evidence>
<evidence type="ECO:0000313" key="3">
    <source>
        <dbReference type="EMBL" id="KAH7544059.1"/>
    </source>
</evidence>
<dbReference type="Proteomes" id="UP000827721">
    <property type="component" value="Unassembled WGS sequence"/>
</dbReference>
<dbReference type="EMBL" id="JAFEMO010000015">
    <property type="protein sequence ID" value="KAH7544059.1"/>
    <property type="molecule type" value="Genomic_DNA"/>
</dbReference>
<proteinExistence type="predicted"/>
<comment type="caution">
    <text evidence="3">The sequence shown here is derived from an EMBL/GenBank/DDBJ whole genome shotgun (WGS) entry which is preliminary data.</text>
</comment>
<feature type="domain" description="GAG-pre-integrase" evidence="2">
    <location>
        <begin position="6"/>
        <end position="55"/>
    </location>
</feature>
<dbReference type="InterPro" id="IPR025724">
    <property type="entry name" value="GAG-pre-integrase_dom"/>
</dbReference>
<organism evidence="3 4">
    <name type="scientific">Xanthoceras sorbifolium</name>
    <dbReference type="NCBI Taxonomy" id="99658"/>
    <lineage>
        <taxon>Eukaryota</taxon>
        <taxon>Viridiplantae</taxon>
        <taxon>Streptophyta</taxon>
        <taxon>Embryophyta</taxon>
        <taxon>Tracheophyta</taxon>
        <taxon>Spermatophyta</taxon>
        <taxon>Magnoliopsida</taxon>
        <taxon>eudicotyledons</taxon>
        <taxon>Gunneridae</taxon>
        <taxon>Pentapetalae</taxon>
        <taxon>rosids</taxon>
        <taxon>malvids</taxon>
        <taxon>Sapindales</taxon>
        <taxon>Sapindaceae</taxon>
        <taxon>Xanthoceroideae</taxon>
        <taxon>Xanthoceras</taxon>
    </lineage>
</organism>
<feature type="compositionally biased region" description="Polar residues" evidence="1">
    <location>
        <begin position="76"/>
        <end position="85"/>
    </location>
</feature>
<dbReference type="Pfam" id="PF13976">
    <property type="entry name" value="gag_pre-integrs"/>
    <property type="match status" value="1"/>
</dbReference>
<feature type="compositionally biased region" description="Acidic residues" evidence="1">
    <location>
        <begin position="86"/>
        <end position="96"/>
    </location>
</feature>